<reference evidence="2 3" key="1">
    <citation type="submission" date="2019-01" db="EMBL/GenBank/DDBJ databases">
        <authorList>
            <person name="Chen W.-M."/>
        </authorList>
    </citation>
    <scope>NUCLEOTIDE SEQUENCE [LARGE SCALE GENOMIC DNA]</scope>
    <source>
        <strain evidence="2 3">HPM-16</strain>
    </source>
</reference>
<sequence length="184" mass="20677">MGSYTKLKVRCSNRDMIMRTISYLAVCVLLLSNPVAADELPRPLGTVILTLTGQLTLGNSHNGVELDMALLQALPTHRIETETPWTEGKVAYLGVLLSDLLRWAGGEDARKVKLVALNNYSATVPIQEIRSYPVLVAFKADGKMMRVRDKGPIWVIYPLSDYPELDTPKIHSHMVWQLRHIEVR</sequence>
<dbReference type="EMBL" id="SACQ01000002">
    <property type="protein sequence ID" value="RVU31514.1"/>
    <property type="molecule type" value="Genomic_DNA"/>
</dbReference>
<proteinExistence type="predicted"/>
<gene>
    <name evidence="2" type="ORF">EOE65_05915</name>
</gene>
<dbReference type="Pfam" id="PF00174">
    <property type="entry name" value="Oxidored_molyb"/>
    <property type="match status" value="1"/>
</dbReference>
<accession>A0A437QAC6</accession>
<dbReference type="InterPro" id="IPR000572">
    <property type="entry name" value="OxRdtase_Mopterin-bd_dom"/>
</dbReference>
<dbReference type="AlphaFoldDB" id="A0A437QAC6"/>
<evidence type="ECO:0000313" key="3">
    <source>
        <dbReference type="Proteomes" id="UP000282818"/>
    </source>
</evidence>
<dbReference type="Proteomes" id="UP000282818">
    <property type="component" value="Unassembled WGS sequence"/>
</dbReference>
<organism evidence="2 3">
    <name type="scientific">Neptunomonas marina</name>
    <dbReference type="NCBI Taxonomy" id="1815562"/>
    <lineage>
        <taxon>Bacteria</taxon>
        <taxon>Pseudomonadati</taxon>
        <taxon>Pseudomonadota</taxon>
        <taxon>Gammaproteobacteria</taxon>
        <taxon>Oceanospirillales</taxon>
        <taxon>Oceanospirillaceae</taxon>
        <taxon>Neptunomonas</taxon>
    </lineage>
</organism>
<dbReference type="SUPFAM" id="SSF56524">
    <property type="entry name" value="Oxidoreductase molybdopterin-binding domain"/>
    <property type="match status" value="1"/>
</dbReference>
<feature type="domain" description="Oxidoreductase molybdopterin-binding" evidence="1">
    <location>
        <begin position="82"/>
        <end position="158"/>
    </location>
</feature>
<evidence type="ECO:0000313" key="2">
    <source>
        <dbReference type="EMBL" id="RVU31514.1"/>
    </source>
</evidence>
<keyword evidence="3" id="KW-1185">Reference proteome</keyword>
<comment type="caution">
    <text evidence="2">The sequence shown here is derived from an EMBL/GenBank/DDBJ whole genome shotgun (WGS) entry which is preliminary data.</text>
</comment>
<name>A0A437QAC6_9GAMM</name>
<dbReference type="Gene3D" id="3.90.420.10">
    <property type="entry name" value="Oxidoreductase, molybdopterin-binding domain"/>
    <property type="match status" value="1"/>
</dbReference>
<protein>
    <recommendedName>
        <fullName evidence="1">Oxidoreductase molybdopterin-binding domain-containing protein</fullName>
    </recommendedName>
</protein>
<evidence type="ECO:0000259" key="1">
    <source>
        <dbReference type="Pfam" id="PF00174"/>
    </source>
</evidence>
<dbReference type="InterPro" id="IPR036374">
    <property type="entry name" value="OxRdtase_Mopterin-bd_sf"/>
</dbReference>